<dbReference type="Proteomes" id="UP000031970">
    <property type="component" value="Unassembled WGS sequence"/>
</dbReference>
<name>A0ABD3ZTM3_BACIU</name>
<accession>A0ABD3ZTM3</accession>
<comment type="caution">
    <text evidence="1">The sequence shown here is derived from an EMBL/GenBank/DDBJ whole genome shotgun (WGS) entry which is preliminary data.</text>
</comment>
<dbReference type="AlphaFoldDB" id="A0ABD3ZTM3"/>
<proteinExistence type="predicted"/>
<dbReference type="EMBL" id="JSXS01000057">
    <property type="protein sequence ID" value="KIL31514.1"/>
    <property type="molecule type" value="Genomic_DNA"/>
</dbReference>
<evidence type="ECO:0000313" key="2">
    <source>
        <dbReference type="Proteomes" id="UP000031970"/>
    </source>
</evidence>
<gene>
    <name evidence="1" type="ORF">B4067_4741</name>
</gene>
<evidence type="ECO:0000313" key="1">
    <source>
        <dbReference type="EMBL" id="KIL31514.1"/>
    </source>
</evidence>
<organism evidence="1 2">
    <name type="scientific">Bacillus subtilis subsp. subtilis</name>
    <dbReference type="NCBI Taxonomy" id="135461"/>
    <lineage>
        <taxon>Bacteria</taxon>
        <taxon>Bacillati</taxon>
        <taxon>Bacillota</taxon>
        <taxon>Bacilli</taxon>
        <taxon>Bacillales</taxon>
        <taxon>Bacillaceae</taxon>
        <taxon>Bacillus</taxon>
    </lineage>
</organism>
<sequence>MNKLIVILICGVILMGYTFVINGMTGHSYNEKIESMNKHNKLQKKKIEELIQTMNEGGASENTAFFEVFFNYSDIDKRYEKVREVTTEKGFDFAFPSRSDQKHTVSVKSELLSLESYSNKIDGSRELFLNVIEVAIVANSVTTNQTLIIQTSLIKEKNKWLVDDVQVKGNG</sequence>
<protein>
    <submittedName>
        <fullName evidence="1">Uncharacterized protein</fullName>
    </submittedName>
</protein>
<reference evidence="1 2" key="1">
    <citation type="submission" date="2014-11" db="EMBL/GenBank/DDBJ databases">
        <title>Draft Genome Sequences of Nine Bacillus subtilis Strains that Form Spores with High Heat-Resistance.</title>
        <authorList>
            <person name="Krawcyk A.O."/>
            <person name="Berendsen E.M."/>
            <person name="de Jong A."/>
            <person name="Holsappel S."/>
            <person name="Eijlander R.T."/>
            <person name="Wells-Bennik M."/>
            <person name="Kuipers O.P."/>
        </authorList>
    </citation>
    <scope>NUCLEOTIDE SEQUENCE [LARGE SCALE GENOMIC DNA]</scope>
    <source>
        <strain evidence="1 2">B4067</strain>
    </source>
</reference>